<accession>A0ABV5Z634</accession>
<gene>
    <name evidence="1" type="ORF">ACFFLE_10870</name>
</gene>
<dbReference type="RefSeq" id="WP_380572083.1">
    <property type="nucleotide sequence ID" value="NZ_JBHMAH010000031.1"/>
</dbReference>
<protein>
    <recommendedName>
        <fullName evidence="3">Ribosomal L7/L12-like protein</fullName>
    </recommendedName>
</protein>
<sequence>MMSIIVLLLGIIVYLLYTNSKLNGEVRRLRNGQEKFITPDGEGHPVNHELRQMVREGEEIKAIKKARQTFGLSLVEGKQYVDRLKQD</sequence>
<dbReference type="EMBL" id="JBHMAH010000031">
    <property type="protein sequence ID" value="MFB9861569.1"/>
    <property type="molecule type" value="Genomic_DNA"/>
</dbReference>
<comment type="caution">
    <text evidence="1">The sequence shown here is derived from an EMBL/GenBank/DDBJ whole genome shotgun (WGS) entry which is preliminary data.</text>
</comment>
<organism evidence="1 2">
    <name type="scientific">Salinicoccus siamensis</name>
    <dbReference type="NCBI Taxonomy" id="381830"/>
    <lineage>
        <taxon>Bacteria</taxon>
        <taxon>Bacillati</taxon>
        <taxon>Bacillota</taxon>
        <taxon>Bacilli</taxon>
        <taxon>Bacillales</taxon>
        <taxon>Staphylococcaceae</taxon>
        <taxon>Salinicoccus</taxon>
    </lineage>
</organism>
<keyword evidence="2" id="KW-1185">Reference proteome</keyword>
<name>A0ABV5Z634_9STAP</name>
<evidence type="ECO:0000313" key="1">
    <source>
        <dbReference type="EMBL" id="MFB9861569.1"/>
    </source>
</evidence>
<dbReference type="Proteomes" id="UP001589740">
    <property type="component" value="Unassembled WGS sequence"/>
</dbReference>
<reference evidence="1 2" key="1">
    <citation type="submission" date="2024-09" db="EMBL/GenBank/DDBJ databases">
        <authorList>
            <person name="Sun Q."/>
            <person name="Mori K."/>
        </authorList>
    </citation>
    <scope>NUCLEOTIDE SEQUENCE [LARGE SCALE GENOMIC DNA]</scope>
    <source>
        <strain evidence="1 2">JCM 12822</strain>
    </source>
</reference>
<evidence type="ECO:0008006" key="3">
    <source>
        <dbReference type="Google" id="ProtNLM"/>
    </source>
</evidence>
<evidence type="ECO:0000313" key="2">
    <source>
        <dbReference type="Proteomes" id="UP001589740"/>
    </source>
</evidence>
<proteinExistence type="predicted"/>